<reference evidence="9 10" key="1">
    <citation type="submission" date="2017-07" db="EMBL/GenBank/DDBJ databases">
        <title>Genome sequencing and assembly of Paenibacillus rigui.</title>
        <authorList>
            <person name="Mayilraj S."/>
        </authorList>
    </citation>
    <scope>NUCLEOTIDE SEQUENCE [LARGE SCALE GENOMIC DNA]</scope>
    <source>
        <strain evidence="9 10">JCM 16352</strain>
    </source>
</reference>
<gene>
    <name evidence="9" type="ORF">CF651_15690</name>
</gene>
<dbReference type="RefSeq" id="WP_094015808.1">
    <property type="nucleotide sequence ID" value="NZ_NMQW01000022.1"/>
</dbReference>
<protein>
    <submittedName>
        <fullName evidence="9">Sugar ABC transporter permease</fullName>
    </submittedName>
</protein>
<proteinExistence type="predicted"/>
<feature type="transmembrane region" description="Helical" evidence="7">
    <location>
        <begin position="110"/>
        <end position="130"/>
    </location>
</feature>
<feature type="transmembrane region" description="Helical" evidence="7">
    <location>
        <begin position="79"/>
        <end position="98"/>
    </location>
</feature>
<dbReference type="EMBL" id="NMQW01000022">
    <property type="protein sequence ID" value="OXM85447.1"/>
    <property type="molecule type" value="Genomic_DNA"/>
</dbReference>
<keyword evidence="10" id="KW-1185">Reference proteome</keyword>
<dbReference type="InterPro" id="IPR000515">
    <property type="entry name" value="MetI-like"/>
</dbReference>
<evidence type="ECO:0000256" key="2">
    <source>
        <dbReference type="ARBA" id="ARBA00022448"/>
    </source>
</evidence>
<feature type="transmembrane region" description="Helical" evidence="7">
    <location>
        <begin position="183"/>
        <end position="205"/>
    </location>
</feature>
<dbReference type="SUPFAM" id="SSF161098">
    <property type="entry name" value="MetI-like"/>
    <property type="match status" value="1"/>
</dbReference>
<comment type="caution">
    <text evidence="9">The sequence shown here is derived from an EMBL/GenBank/DDBJ whole genome shotgun (WGS) entry which is preliminary data.</text>
</comment>
<dbReference type="PANTHER" id="PTHR43744">
    <property type="entry name" value="ABC TRANSPORTER PERMEASE PROTEIN MG189-RELATED-RELATED"/>
    <property type="match status" value="1"/>
</dbReference>
<evidence type="ECO:0000256" key="7">
    <source>
        <dbReference type="SAM" id="Phobius"/>
    </source>
</evidence>
<accession>A0A229UPH0</accession>
<dbReference type="CDD" id="cd06261">
    <property type="entry name" value="TM_PBP2"/>
    <property type="match status" value="1"/>
</dbReference>
<evidence type="ECO:0000256" key="1">
    <source>
        <dbReference type="ARBA" id="ARBA00004651"/>
    </source>
</evidence>
<keyword evidence="3" id="KW-1003">Cell membrane</keyword>
<dbReference type="Gene3D" id="1.10.3720.10">
    <property type="entry name" value="MetI-like"/>
    <property type="match status" value="1"/>
</dbReference>
<dbReference type="GO" id="GO:0005886">
    <property type="term" value="C:plasma membrane"/>
    <property type="evidence" value="ECO:0007669"/>
    <property type="project" value="UniProtKB-SubCell"/>
</dbReference>
<keyword evidence="6 7" id="KW-0472">Membrane</keyword>
<evidence type="ECO:0000313" key="9">
    <source>
        <dbReference type="EMBL" id="OXM85447.1"/>
    </source>
</evidence>
<name>A0A229UPH0_9BACL</name>
<feature type="domain" description="ABC transmembrane type-1" evidence="8">
    <location>
        <begin position="75"/>
        <end position="274"/>
    </location>
</feature>
<dbReference type="PROSITE" id="PS50928">
    <property type="entry name" value="ABC_TM1"/>
    <property type="match status" value="1"/>
</dbReference>
<evidence type="ECO:0000256" key="5">
    <source>
        <dbReference type="ARBA" id="ARBA00022989"/>
    </source>
</evidence>
<dbReference type="OrthoDB" id="9810086at2"/>
<evidence type="ECO:0000313" key="10">
    <source>
        <dbReference type="Proteomes" id="UP000215509"/>
    </source>
</evidence>
<feature type="transmembrane region" description="Helical" evidence="7">
    <location>
        <begin position="260"/>
        <end position="279"/>
    </location>
</feature>
<feature type="transmembrane region" description="Helical" evidence="7">
    <location>
        <begin position="12"/>
        <end position="35"/>
    </location>
</feature>
<dbReference type="InterPro" id="IPR035906">
    <property type="entry name" value="MetI-like_sf"/>
</dbReference>
<dbReference type="Proteomes" id="UP000215509">
    <property type="component" value="Unassembled WGS sequence"/>
</dbReference>
<keyword evidence="4 7" id="KW-0812">Transmembrane</keyword>
<organism evidence="9 10">
    <name type="scientific">Paenibacillus rigui</name>
    <dbReference type="NCBI Taxonomy" id="554312"/>
    <lineage>
        <taxon>Bacteria</taxon>
        <taxon>Bacillati</taxon>
        <taxon>Bacillota</taxon>
        <taxon>Bacilli</taxon>
        <taxon>Bacillales</taxon>
        <taxon>Paenibacillaceae</taxon>
        <taxon>Paenibacillus</taxon>
    </lineage>
</organism>
<evidence type="ECO:0000259" key="8">
    <source>
        <dbReference type="PROSITE" id="PS50928"/>
    </source>
</evidence>
<keyword evidence="2" id="KW-0813">Transport</keyword>
<keyword evidence="5 7" id="KW-1133">Transmembrane helix</keyword>
<evidence type="ECO:0000256" key="3">
    <source>
        <dbReference type="ARBA" id="ARBA00022475"/>
    </source>
</evidence>
<evidence type="ECO:0000256" key="4">
    <source>
        <dbReference type="ARBA" id="ARBA00022692"/>
    </source>
</evidence>
<comment type="subcellular location">
    <subcellularLocation>
        <location evidence="1">Cell membrane</location>
        <topology evidence="1">Multi-pass membrane protein</topology>
    </subcellularLocation>
</comment>
<dbReference type="PANTHER" id="PTHR43744:SF9">
    <property type="entry name" value="POLYGALACTURONAN_RHAMNOGALACTURONAN TRANSPORT SYSTEM PERMEASE PROTEIN YTCP"/>
    <property type="match status" value="1"/>
</dbReference>
<sequence>MDRQATLASRLLDGMIIFLLLVLVFITLYPLYYIFIVSISDGSAVNRGVVKFIPHDVTIEAYKIIFKNKDIWHAYSNTLLYTVVGTAINVVFTAMCAFSLSRKDMYGRNVFIFMIAFTMFLSGGMIPTYLVIQKLGLIDTMWAIVLPPAINTFNMIIMKTFFEGIPVSLQESAFLDGANDIQILLRIIIPLSMPIMATMVLFYAVHHWNSFFPSLLYLNSKDMYPVQVLLRNIVIAGEFADQQGEIGSAGSSFRVVAANYKYAVIIITIIPILVVYPYLQKHFAKGVMIGALKG</sequence>
<dbReference type="AlphaFoldDB" id="A0A229UPH0"/>
<dbReference type="GO" id="GO:0055085">
    <property type="term" value="P:transmembrane transport"/>
    <property type="evidence" value="ECO:0007669"/>
    <property type="project" value="InterPro"/>
</dbReference>
<evidence type="ECO:0000256" key="6">
    <source>
        <dbReference type="ARBA" id="ARBA00023136"/>
    </source>
</evidence>